<evidence type="ECO:0000313" key="2">
    <source>
        <dbReference type="Proteomes" id="UP000824120"/>
    </source>
</evidence>
<accession>A0A9J6AE88</accession>
<gene>
    <name evidence="1" type="ORF">H5410_007947</name>
</gene>
<dbReference type="AlphaFoldDB" id="A0A9J6AE88"/>
<proteinExistence type="predicted"/>
<dbReference type="EMBL" id="JACXVP010000002">
    <property type="protein sequence ID" value="KAG5622729.1"/>
    <property type="molecule type" value="Genomic_DNA"/>
</dbReference>
<reference evidence="1 2" key="1">
    <citation type="submission" date="2020-09" db="EMBL/GenBank/DDBJ databases">
        <title>De no assembly of potato wild relative species, Solanum commersonii.</title>
        <authorList>
            <person name="Cho K."/>
        </authorList>
    </citation>
    <scope>NUCLEOTIDE SEQUENCE [LARGE SCALE GENOMIC DNA]</scope>
    <source>
        <strain evidence="1">LZ3.2</strain>
        <tissue evidence="1">Leaf</tissue>
    </source>
</reference>
<keyword evidence="2" id="KW-1185">Reference proteome</keyword>
<dbReference type="OrthoDB" id="407275at2759"/>
<sequence>MNEDLFWEIRGGGGASFSHINSPEDLLIRVIIQNAVSSAGNDTKKHVEFSFQAQYVGPVDTLIPLLKQYFPEFNLERKDCFQMITTAGAEKECHESIPTKRSYDKGTSDFVKTPIPGSGWEMIERLFLEEESPQIIFEPMGAKFDEISESEIPFPHRKGNFVQYTVFELLER</sequence>
<dbReference type="Gene3D" id="3.40.462.20">
    <property type="match status" value="1"/>
</dbReference>
<name>A0A9J6AE88_SOLCO</name>
<organism evidence="1 2">
    <name type="scientific">Solanum commersonii</name>
    <name type="common">Commerson's wild potato</name>
    <name type="synonym">Commerson's nightshade</name>
    <dbReference type="NCBI Taxonomy" id="4109"/>
    <lineage>
        <taxon>Eukaryota</taxon>
        <taxon>Viridiplantae</taxon>
        <taxon>Streptophyta</taxon>
        <taxon>Embryophyta</taxon>
        <taxon>Tracheophyta</taxon>
        <taxon>Spermatophyta</taxon>
        <taxon>Magnoliopsida</taxon>
        <taxon>eudicotyledons</taxon>
        <taxon>Gunneridae</taxon>
        <taxon>Pentapetalae</taxon>
        <taxon>asterids</taxon>
        <taxon>lamiids</taxon>
        <taxon>Solanales</taxon>
        <taxon>Solanaceae</taxon>
        <taxon>Solanoideae</taxon>
        <taxon>Solaneae</taxon>
        <taxon>Solanum</taxon>
    </lineage>
</organism>
<dbReference type="PANTHER" id="PTHR32448">
    <property type="entry name" value="OS08G0158400 PROTEIN"/>
    <property type="match status" value="1"/>
</dbReference>
<comment type="caution">
    <text evidence="1">The sequence shown here is derived from an EMBL/GenBank/DDBJ whole genome shotgun (WGS) entry which is preliminary data.</text>
</comment>
<evidence type="ECO:0000313" key="1">
    <source>
        <dbReference type="EMBL" id="KAG5622729.1"/>
    </source>
</evidence>
<dbReference type="Proteomes" id="UP000824120">
    <property type="component" value="Chromosome 2"/>
</dbReference>
<protein>
    <submittedName>
        <fullName evidence="1">Uncharacterized protein</fullName>
    </submittedName>
</protein>